<evidence type="ECO:0000313" key="1">
    <source>
        <dbReference type="EMBL" id="CAL1681865.1"/>
    </source>
</evidence>
<sequence>MFLCAGVTPRRHSNFLLLLSCRVAVPISEPLLSLGRCSNFQRNNRRKDASLTILKRGNELLINVVNVRYSIAYLLLIIPAHEASYQDIRSIGLRSLPSSRRVQGWNNKKRLGETPSRV</sequence>
<organism evidence="1 2">
    <name type="scientific">Lasius platythorax</name>
    <dbReference type="NCBI Taxonomy" id="488582"/>
    <lineage>
        <taxon>Eukaryota</taxon>
        <taxon>Metazoa</taxon>
        <taxon>Ecdysozoa</taxon>
        <taxon>Arthropoda</taxon>
        <taxon>Hexapoda</taxon>
        <taxon>Insecta</taxon>
        <taxon>Pterygota</taxon>
        <taxon>Neoptera</taxon>
        <taxon>Endopterygota</taxon>
        <taxon>Hymenoptera</taxon>
        <taxon>Apocrita</taxon>
        <taxon>Aculeata</taxon>
        <taxon>Formicoidea</taxon>
        <taxon>Formicidae</taxon>
        <taxon>Formicinae</taxon>
        <taxon>Lasius</taxon>
        <taxon>Lasius</taxon>
    </lineage>
</organism>
<proteinExistence type="predicted"/>
<gene>
    <name evidence="1" type="ORF">LPLAT_LOCUS7796</name>
</gene>
<dbReference type="EMBL" id="OZ034826">
    <property type="protein sequence ID" value="CAL1681865.1"/>
    <property type="molecule type" value="Genomic_DNA"/>
</dbReference>
<protein>
    <recommendedName>
        <fullName evidence="3">Secreted protein</fullName>
    </recommendedName>
</protein>
<name>A0AAV2NR08_9HYME</name>
<evidence type="ECO:0000313" key="2">
    <source>
        <dbReference type="Proteomes" id="UP001497644"/>
    </source>
</evidence>
<reference evidence="1" key="1">
    <citation type="submission" date="2024-04" db="EMBL/GenBank/DDBJ databases">
        <authorList>
            <consortium name="Molecular Ecology Group"/>
        </authorList>
    </citation>
    <scope>NUCLEOTIDE SEQUENCE</scope>
</reference>
<dbReference type="Proteomes" id="UP001497644">
    <property type="component" value="Chromosome 3"/>
</dbReference>
<evidence type="ECO:0008006" key="3">
    <source>
        <dbReference type="Google" id="ProtNLM"/>
    </source>
</evidence>
<accession>A0AAV2NR08</accession>
<dbReference type="AlphaFoldDB" id="A0AAV2NR08"/>
<keyword evidence="2" id="KW-1185">Reference proteome</keyword>